<keyword evidence="4 6" id="KW-1133">Transmembrane helix</keyword>
<feature type="transmembrane region" description="Helical" evidence="6">
    <location>
        <begin position="382"/>
        <end position="406"/>
    </location>
</feature>
<dbReference type="Proteomes" id="UP000822688">
    <property type="component" value="Chromosome 7"/>
</dbReference>
<proteinExistence type="inferred from homology"/>
<feature type="transmembrane region" description="Helical" evidence="6">
    <location>
        <begin position="265"/>
        <end position="284"/>
    </location>
</feature>
<feature type="transmembrane region" description="Helical" evidence="6">
    <location>
        <begin position="345"/>
        <end position="370"/>
    </location>
</feature>
<comment type="subcellular location">
    <subcellularLocation>
        <location evidence="1">Membrane</location>
        <topology evidence="1">Multi-pass membrane protein</topology>
    </subcellularLocation>
</comment>
<accession>A0A8T0H640</accession>
<dbReference type="InterPro" id="IPR045069">
    <property type="entry name" value="MATE_euk"/>
</dbReference>
<evidence type="ECO:0000256" key="5">
    <source>
        <dbReference type="ARBA" id="ARBA00023136"/>
    </source>
</evidence>
<evidence type="ECO:0000256" key="6">
    <source>
        <dbReference type="RuleBase" id="RU004914"/>
    </source>
</evidence>
<dbReference type="PANTHER" id="PTHR11206">
    <property type="entry name" value="MULTIDRUG RESISTANCE PROTEIN"/>
    <property type="match status" value="1"/>
</dbReference>
<protein>
    <recommendedName>
        <fullName evidence="6">Protein DETOXIFICATION</fullName>
    </recommendedName>
    <alternativeName>
        <fullName evidence="6">Multidrug and toxic compound extrusion protein</fullName>
    </alternativeName>
</protein>
<keyword evidence="8" id="KW-1185">Reference proteome</keyword>
<evidence type="ECO:0000256" key="4">
    <source>
        <dbReference type="ARBA" id="ARBA00022989"/>
    </source>
</evidence>
<dbReference type="GO" id="GO:0015297">
    <property type="term" value="F:antiporter activity"/>
    <property type="evidence" value="ECO:0007669"/>
    <property type="project" value="InterPro"/>
</dbReference>
<evidence type="ECO:0000313" key="7">
    <source>
        <dbReference type="EMBL" id="KAG0567396.1"/>
    </source>
</evidence>
<organism evidence="7 8">
    <name type="scientific">Ceratodon purpureus</name>
    <name type="common">Fire moss</name>
    <name type="synonym">Dicranum purpureum</name>
    <dbReference type="NCBI Taxonomy" id="3225"/>
    <lineage>
        <taxon>Eukaryota</taxon>
        <taxon>Viridiplantae</taxon>
        <taxon>Streptophyta</taxon>
        <taxon>Embryophyta</taxon>
        <taxon>Bryophyta</taxon>
        <taxon>Bryophytina</taxon>
        <taxon>Bryopsida</taxon>
        <taxon>Dicranidae</taxon>
        <taxon>Pseudoditrichales</taxon>
        <taxon>Ditrichaceae</taxon>
        <taxon>Ceratodon</taxon>
    </lineage>
</organism>
<evidence type="ECO:0000256" key="1">
    <source>
        <dbReference type="ARBA" id="ARBA00004141"/>
    </source>
</evidence>
<dbReference type="CDD" id="cd13132">
    <property type="entry name" value="MATE_eukaryotic"/>
    <property type="match status" value="1"/>
</dbReference>
<feature type="transmembrane region" description="Helical" evidence="6">
    <location>
        <begin position="218"/>
        <end position="244"/>
    </location>
</feature>
<feature type="transmembrane region" description="Helical" evidence="6">
    <location>
        <begin position="418"/>
        <end position="442"/>
    </location>
</feature>
<dbReference type="GO" id="GO:0042910">
    <property type="term" value="F:xenobiotic transmembrane transporter activity"/>
    <property type="evidence" value="ECO:0007669"/>
    <property type="project" value="InterPro"/>
</dbReference>
<dbReference type="Pfam" id="PF01554">
    <property type="entry name" value="MatE"/>
    <property type="match status" value="2"/>
</dbReference>
<feature type="transmembrane region" description="Helical" evidence="6">
    <location>
        <begin position="48"/>
        <end position="72"/>
    </location>
</feature>
<dbReference type="GO" id="GO:1990961">
    <property type="term" value="P:xenobiotic detoxification by transmembrane export across the plasma membrane"/>
    <property type="evidence" value="ECO:0007669"/>
    <property type="project" value="InterPro"/>
</dbReference>
<reference evidence="7" key="1">
    <citation type="submission" date="2020-06" db="EMBL/GenBank/DDBJ databases">
        <title>WGS assembly of Ceratodon purpureus strain R40.</title>
        <authorList>
            <person name="Carey S.B."/>
            <person name="Jenkins J."/>
            <person name="Shu S."/>
            <person name="Lovell J.T."/>
            <person name="Sreedasyam A."/>
            <person name="Maumus F."/>
            <person name="Tiley G.P."/>
            <person name="Fernandez-Pozo N."/>
            <person name="Barry K."/>
            <person name="Chen C."/>
            <person name="Wang M."/>
            <person name="Lipzen A."/>
            <person name="Daum C."/>
            <person name="Saski C.A."/>
            <person name="Payton A.C."/>
            <person name="Mcbreen J.C."/>
            <person name="Conrad R.E."/>
            <person name="Kollar L.M."/>
            <person name="Olsson S."/>
            <person name="Huttunen S."/>
            <person name="Landis J.B."/>
            <person name="Wickett N.J."/>
            <person name="Johnson M.G."/>
            <person name="Rensing S.A."/>
            <person name="Grimwood J."/>
            <person name="Schmutz J."/>
            <person name="Mcdaniel S.F."/>
        </authorList>
    </citation>
    <scope>NUCLEOTIDE SEQUENCE</scope>
    <source>
        <strain evidence="7">R40</strain>
    </source>
</reference>
<dbReference type="AlphaFoldDB" id="A0A8T0H640"/>
<dbReference type="EMBL" id="CM026428">
    <property type="protein sequence ID" value="KAG0567396.1"/>
    <property type="molecule type" value="Genomic_DNA"/>
</dbReference>
<sequence>MDCHRLDIAWESFMDWAKWGRWQRGGRNVQKAPSQPAESLLHEVVRQCWIAVPMICVNLLQYSITVLSIMFAGHLGELELASASIATSLASVLGYFVLLGMGSALETLCGQAYGAGQYHMLGVYLQRALLVLFLTCLPLSMVFLHMEDILVFVGQDPEIAKKAGEYSLYLLPSLFGYALLQPVVKFLQTQSVVIPMMVCSATTLVLHAAILYTFVYTLGFGFCGAAMATSLSIWINAILLTLYVKLSGVCKETWTSFTWEAFADLYKFMELAVPTCVMMCLEYWCFEILVMASGLLPNPQLELSALSVCLSTITINYMIPFGLSTAASTRVSNELGAGNARAAKLAVHVVMSMSAFQATIIGSILVALRFHWGWLYSNEAEVVHHVGTIMPFIACIALFDGIQGVLSGVARGCGRQKLVAWINLFTFYIIGVPIASVLAFHFNMGGRGLITGLLCGLGMQMLTLTIVTLRTDWDKQVQIANARFLQDEHKGSKGFEMVPNDIV</sequence>
<feature type="transmembrane region" description="Helical" evidence="6">
    <location>
        <begin position="304"/>
        <end position="324"/>
    </location>
</feature>
<name>A0A8T0H640_CERPU</name>
<comment type="similarity">
    <text evidence="2 6">Belongs to the multi antimicrobial extrusion (MATE) (TC 2.A.66.1) family.</text>
</comment>
<evidence type="ECO:0000256" key="3">
    <source>
        <dbReference type="ARBA" id="ARBA00022692"/>
    </source>
</evidence>
<feature type="transmembrane region" description="Helical" evidence="6">
    <location>
        <begin position="448"/>
        <end position="469"/>
    </location>
</feature>
<comment type="caution">
    <text evidence="7">The sequence shown here is derived from an EMBL/GenBank/DDBJ whole genome shotgun (WGS) entry which is preliminary data.</text>
</comment>
<feature type="transmembrane region" description="Helical" evidence="6">
    <location>
        <begin position="191"/>
        <end position="212"/>
    </location>
</feature>
<dbReference type="NCBIfam" id="TIGR00797">
    <property type="entry name" value="matE"/>
    <property type="match status" value="1"/>
</dbReference>
<feature type="transmembrane region" description="Helical" evidence="6">
    <location>
        <begin position="128"/>
        <end position="146"/>
    </location>
</feature>
<feature type="transmembrane region" description="Helical" evidence="6">
    <location>
        <begin position="166"/>
        <end position="184"/>
    </location>
</feature>
<gene>
    <name evidence="7" type="ORF">KC19_7G132000</name>
</gene>
<keyword evidence="5 6" id="KW-0472">Membrane</keyword>
<keyword evidence="3 6" id="KW-0812">Transmembrane</keyword>
<dbReference type="InterPro" id="IPR002528">
    <property type="entry name" value="MATE_fam"/>
</dbReference>
<dbReference type="GO" id="GO:0016020">
    <property type="term" value="C:membrane"/>
    <property type="evidence" value="ECO:0007669"/>
    <property type="project" value="UniProtKB-SubCell"/>
</dbReference>
<evidence type="ECO:0000313" key="8">
    <source>
        <dbReference type="Proteomes" id="UP000822688"/>
    </source>
</evidence>
<evidence type="ECO:0000256" key="2">
    <source>
        <dbReference type="ARBA" id="ARBA00010199"/>
    </source>
</evidence>